<dbReference type="AlphaFoldDB" id="A0AAV4S2V5"/>
<evidence type="ECO:0000313" key="1">
    <source>
        <dbReference type="EMBL" id="GIY28853.1"/>
    </source>
</evidence>
<dbReference type="EMBL" id="BPLR01008995">
    <property type="protein sequence ID" value="GIY28853.1"/>
    <property type="molecule type" value="Genomic_DNA"/>
</dbReference>
<reference evidence="1 2" key="1">
    <citation type="submission" date="2021-06" db="EMBL/GenBank/DDBJ databases">
        <title>Caerostris extrusa draft genome.</title>
        <authorList>
            <person name="Kono N."/>
            <person name="Arakawa K."/>
        </authorList>
    </citation>
    <scope>NUCLEOTIDE SEQUENCE [LARGE SCALE GENOMIC DNA]</scope>
</reference>
<protein>
    <submittedName>
        <fullName evidence="1">Uncharacterized protein</fullName>
    </submittedName>
</protein>
<dbReference type="Proteomes" id="UP001054945">
    <property type="component" value="Unassembled WGS sequence"/>
</dbReference>
<gene>
    <name evidence="1" type="ORF">CEXT_336121</name>
</gene>
<proteinExistence type="predicted"/>
<sequence>MSIQAFPGSIRPVSRVRPSGMADSRVILAELRCIFMRSRIRRHGIWMARDAFRSYQLISLFPRRSWWMRQRREMKAGQREEKKETLFAAGYFRRGKRY</sequence>
<keyword evidence="2" id="KW-1185">Reference proteome</keyword>
<organism evidence="1 2">
    <name type="scientific">Caerostris extrusa</name>
    <name type="common">Bark spider</name>
    <name type="synonym">Caerostris bankana</name>
    <dbReference type="NCBI Taxonomy" id="172846"/>
    <lineage>
        <taxon>Eukaryota</taxon>
        <taxon>Metazoa</taxon>
        <taxon>Ecdysozoa</taxon>
        <taxon>Arthropoda</taxon>
        <taxon>Chelicerata</taxon>
        <taxon>Arachnida</taxon>
        <taxon>Araneae</taxon>
        <taxon>Araneomorphae</taxon>
        <taxon>Entelegynae</taxon>
        <taxon>Araneoidea</taxon>
        <taxon>Araneidae</taxon>
        <taxon>Caerostris</taxon>
    </lineage>
</organism>
<accession>A0AAV4S2V5</accession>
<name>A0AAV4S2V5_CAEEX</name>
<evidence type="ECO:0000313" key="2">
    <source>
        <dbReference type="Proteomes" id="UP001054945"/>
    </source>
</evidence>
<comment type="caution">
    <text evidence="1">The sequence shown here is derived from an EMBL/GenBank/DDBJ whole genome shotgun (WGS) entry which is preliminary data.</text>
</comment>